<dbReference type="InterPro" id="IPR013078">
    <property type="entry name" value="His_Pase_superF_clade-1"/>
</dbReference>
<dbReference type="HOGENOM" id="CLU_109730_0_0_6"/>
<protein>
    <recommendedName>
        <fullName evidence="4">Histidine phosphatase family protein</fullName>
    </recommendedName>
</protein>
<reference evidence="2 3" key="1">
    <citation type="journal article" date="2010" name="J. Bacteriol.">
        <title>Genome sequence of Pantoea ananatis LMG20103, the causative agent of Eucalyptus blight and dieback.</title>
        <authorList>
            <person name="De Maayer P."/>
            <person name="Chan W.Y."/>
            <person name="Venter S.N."/>
            <person name="Toth I.K."/>
            <person name="Birch P.R."/>
            <person name="Joubert F."/>
            <person name="Coutinho T.A."/>
        </authorList>
    </citation>
    <scope>NUCLEOTIDE SEQUENCE [LARGE SCALE GENOMIC DNA]</scope>
    <source>
        <strain evidence="2 3">LMG 20103</strain>
    </source>
</reference>
<sequence>MTIILMRHGKPDHPFAGRLSAQGLADWCEAYDLSLVSDGPPDRSISIARKAAVVVCSPLPRAHSSLERLGLHPHHVDALFSEVGIPLLRADRIQLPTFVWQAILRAMWFCGYAGETESLQHARARASRAADRLIALSQQGTVLLLGHGIMNKMIARELRKRGWQAEKHASSRHWSSAIYHRPLFNQFESSSAFRSQPPPRLSQERFSAPDQ</sequence>
<evidence type="ECO:0000313" key="2">
    <source>
        <dbReference type="EMBL" id="ADD75772.1"/>
    </source>
</evidence>
<gene>
    <name evidence="2" type="ordered locus">PANA_0605</name>
</gene>
<name>D4GJ27_PANAM</name>
<dbReference type="RefSeq" id="WP_013024500.1">
    <property type="nucleotide sequence ID" value="NC_013956.2"/>
</dbReference>
<evidence type="ECO:0000313" key="3">
    <source>
        <dbReference type="Proteomes" id="UP000001702"/>
    </source>
</evidence>
<evidence type="ECO:0008006" key="4">
    <source>
        <dbReference type="Google" id="ProtNLM"/>
    </source>
</evidence>
<dbReference type="KEGG" id="pam:PANA_0605"/>
<dbReference type="EMBL" id="CP001875">
    <property type="protein sequence ID" value="ADD75772.1"/>
    <property type="molecule type" value="Genomic_DNA"/>
</dbReference>
<dbReference type="eggNOG" id="COG0406">
    <property type="taxonomic scope" value="Bacteria"/>
</dbReference>
<dbReference type="Pfam" id="PF00300">
    <property type="entry name" value="His_Phos_1"/>
    <property type="match status" value="1"/>
</dbReference>
<keyword evidence="3" id="KW-1185">Reference proteome</keyword>
<dbReference type="Proteomes" id="UP000001702">
    <property type="component" value="Chromosome"/>
</dbReference>
<dbReference type="AlphaFoldDB" id="D4GJ27"/>
<feature type="region of interest" description="Disordered" evidence="1">
    <location>
        <begin position="190"/>
        <end position="211"/>
    </location>
</feature>
<evidence type="ECO:0000256" key="1">
    <source>
        <dbReference type="SAM" id="MobiDB-lite"/>
    </source>
</evidence>
<dbReference type="Gene3D" id="3.40.50.1240">
    <property type="entry name" value="Phosphoglycerate mutase-like"/>
    <property type="match status" value="1"/>
</dbReference>
<organism evidence="2 3">
    <name type="scientific">Pantoea ananatis (strain LMG 20103)</name>
    <dbReference type="NCBI Taxonomy" id="706191"/>
    <lineage>
        <taxon>Bacteria</taxon>
        <taxon>Pseudomonadati</taxon>
        <taxon>Pseudomonadota</taxon>
        <taxon>Gammaproteobacteria</taxon>
        <taxon>Enterobacterales</taxon>
        <taxon>Erwiniaceae</taxon>
        <taxon>Pantoea</taxon>
    </lineage>
</organism>
<accession>D4GJ27</accession>
<dbReference type="STRING" id="706191.PANA_0605"/>
<dbReference type="SUPFAM" id="SSF53254">
    <property type="entry name" value="Phosphoglycerate mutase-like"/>
    <property type="match status" value="1"/>
</dbReference>
<proteinExistence type="predicted"/>
<dbReference type="InterPro" id="IPR029033">
    <property type="entry name" value="His_PPase_superfam"/>
</dbReference>